<name>D3FDV8_CONWI</name>
<keyword evidence="2" id="KW-1133">Transmembrane helix</keyword>
<feature type="compositionally biased region" description="Low complexity" evidence="1">
    <location>
        <begin position="87"/>
        <end position="103"/>
    </location>
</feature>
<keyword evidence="2" id="KW-0472">Membrane</keyword>
<dbReference type="eggNOG" id="COG0728">
    <property type="taxonomic scope" value="Bacteria"/>
</dbReference>
<dbReference type="EMBL" id="CP001854">
    <property type="protein sequence ID" value="ADB51574.1"/>
    <property type="molecule type" value="Genomic_DNA"/>
</dbReference>
<evidence type="ECO:0000256" key="1">
    <source>
        <dbReference type="SAM" id="MobiDB-lite"/>
    </source>
</evidence>
<reference evidence="3 4" key="1">
    <citation type="journal article" date="2010" name="Stand. Genomic Sci.">
        <title>Complete genome sequence of Conexibacter woesei type strain (ID131577).</title>
        <authorList>
            <person name="Pukall R."/>
            <person name="Lapidus A."/>
            <person name="Glavina Del Rio T."/>
            <person name="Copeland A."/>
            <person name="Tice H."/>
            <person name="Cheng J.-F."/>
            <person name="Lucas S."/>
            <person name="Chen F."/>
            <person name="Nolan M."/>
            <person name="Bruce D."/>
            <person name="Goodwin L."/>
            <person name="Pitluck S."/>
            <person name="Mavromatis K."/>
            <person name="Ivanova N."/>
            <person name="Ovchinnikova G."/>
            <person name="Pati A."/>
            <person name="Chen A."/>
            <person name="Palaniappan K."/>
            <person name="Land M."/>
            <person name="Hauser L."/>
            <person name="Chang Y.-J."/>
            <person name="Jeffries C.D."/>
            <person name="Chain P."/>
            <person name="Meincke L."/>
            <person name="Sims D."/>
            <person name="Brettin T."/>
            <person name="Detter J.C."/>
            <person name="Rohde M."/>
            <person name="Goeker M."/>
            <person name="Bristow J."/>
            <person name="Eisen J.A."/>
            <person name="Markowitz V."/>
            <person name="Kyrpides N.C."/>
            <person name="Klenk H.-P."/>
            <person name="Hugenholtz P."/>
        </authorList>
    </citation>
    <scope>NUCLEOTIDE SEQUENCE [LARGE SCALE GENOMIC DNA]</scope>
    <source>
        <strain evidence="4">DSM 14684 / CIP 108061 / JCM 11494 / NBRC 100937 / ID131577</strain>
    </source>
</reference>
<proteinExistence type="predicted"/>
<feature type="compositionally biased region" description="Pro residues" evidence="1">
    <location>
        <begin position="71"/>
        <end position="86"/>
    </location>
</feature>
<dbReference type="Gene3D" id="2.60.120.260">
    <property type="entry name" value="Galactose-binding domain-like"/>
    <property type="match status" value="1"/>
</dbReference>
<gene>
    <name evidence="3" type="ordered locus">Cwoe_3155</name>
</gene>
<evidence type="ECO:0000313" key="4">
    <source>
        <dbReference type="Proteomes" id="UP000008229"/>
    </source>
</evidence>
<dbReference type="AlphaFoldDB" id="D3FDV8"/>
<feature type="region of interest" description="Disordered" evidence="1">
    <location>
        <begin position="1"/>
        <end position="21"/>
    </location>
</feature>
<dbReference type="InterPro" id="IPR008979">
    <property type="entry name" value="Galactose-bd-like_sf"/>
</dbReference>
<dbReference type="OrthoDB" id="9786339at2"/>
<dbReference type="HOGENOM" id="CLU_843878_0_0_11"/>
<evidence type="ECO:0008006" key="5">
    <source>
        <dbReference type="Google" id="ProtNLM"/>
    </source>
</evidence>
<keyword evidence="4" id="KW-1185">Reference proteome</keyword>
<dbReference type="RefSeq" id="WP_012934625.1">
    <property type="nucleotide sequence ID" value="NC_013739.1"/>
</dbReference>
<protein>
    <recommendedName>
        <fullName evidence="5">F5/8 type C domain-containing protein</fullName>
    </recommendedName>
</protein>
<evidence type="ECO:0000313" key="3">
    <source>
        <dbReference type="EMBL" id="ADB51574.1"/>
    </source>
</evidence>
<organism evidence="3 4">
    <name type="scientific">Conexibacter woesei (strain DSM 14684 / CCUG 47730 / CIP 108061 / JCM 11494 / NBRC 100937 / ID131577)</name>
    <dbReference type="NCBI Taxonomy" id="469383"/>
    <lineage>
        <taxon>Bacteria</taxon>
        <taxon>Bacillati</taxon>
        <taxon>Actinomycetota</taxon>
        <taxon>Thermoleophilia</taxon>
        <taxon>Solirubrobacterales</taxon>
        <taxon>Conexibacteraceae</taxon>
        <taxon>Conexibacter</taxon>
    </lineage>
</organism>
<evidence type="ECO:0000256" key="2">
    <source>
        <dbReference type="SAM" id="Phobius"/>
    </source>
</evidence>
<dbReference type="Proteomes" id="UP000008229">
    <property type="component" value="Chromosome"/>
</dbReference>
<dbReference type="KEGG" id="cwo:Cwoe_3155"/>
<feature type="region of interest" description="Disordered" evidence="1">
    <location>
        <begin position="62"/>
        <end position="182"/>
    </location>
</feature>
<keyword evidence="2" id="KW-0812">Transmembrane</keyword>
<dbReference type="SUPFAM" id="SSF49785">
    <property type="entry name" value="Galactose-binding domain-like"/>
    <property type="match status" value="1"/>
</dbReference>
<dbReference type="STRING" id="469383.Cwoe_3155"/>
<reference evidence="4" key="2">
    <citation type="submission" date="2010-01" db="EMBL/GenBank/DDBJ databases">
        <title>The complete genome of Conexibacter woesei DSM 14684.</title>
        <authorList>
            <consortium name="US DOE Joint Genome Institute (JGI-PGF)"/>
            <person name="Lucas S."/>
            <person name="Copeland A."/>
            <person name="Lapidus A."/>
            <person name="Glavina del Rio T."/>
            <person name="Dalin E."/>
            <person name="Tice H."/>
            <person name="Bruce D."/>
            <person name="Goodwin L."/>
            <person name="Pitluck S."/>
            <person name="Kyrpides N."/>
            <person name="Mavromatis K."/>
            <person name="Ivanova N."/>
            <person name="Mikhailova N."/>
            <person name="Chertkov O."/>
            <person name="Brettin T."/>
            <person name="Detter J.C."/>
            <person name="Han C."/>
            <person name="Larimer F."/>
            <person name="Land M."/>
            <person name="Hauser L."/>
            <person name="Markowitz V."/>
            <person name="Cheng J.-F."/>
            <person name="Hugenholtz P."/>
            <person name="Woyke T."/>
            <person name="Wu D."/>
            <person name="Pukall R."/>
            <person name="Steenblock K."/>
            <person name="Schneider S."/>
            <person name="Klenk H.-P."/>
            <person name="Eisen J.A."/>
        </authorList>
    </citation>
    <scope>NUCLEOTIDE SEQUENCE [LARGE SCALE GENOMIC DNA]</scope>
    <source>
        <strain evidence="4">DSM 14684 / CIP 108061 / JCM 11494 / NBRC 100937 / ID131577</strain>
    </source>
</reference>
<accession>D3FDV8</accession>
<sequence>MESSSHERACPSCSAPAQSDQRWCLECGAELPQRSKRSGLRPAVGIATTLTVLVGAASAGGYTLLQDGKKPPPPATTVAQQPPPAATTPAVPETATPPVTETPVAPPAGRETPRLPDTSGGSGGGTPPSNDVPDVTDDVDTSTPNPPPPDDNAGEVDNGDGSVTDEPSNRDRRTRQPKPRLVETNIALGAVAVVYPPSATGEDLGDAGAVVDGSSSTAWKTPRYDDPATNPQLGVYVDLASAERLTKLVVTSPTPGVSVEVYAARNGPPRSITSSGWAHVADKTLAGRSTIELSTGAEYRYVLLWVTGLPAGADHGAISEVQIFSKQPE</sequence>
<feature type="region of interest" description="Disordered" evidence="1">
    <location>
        <begin position="205"/>
        <end position="225"/>
    </location>
</feature>
<feature type="transmembrane region" description="Helical" evidence="2">
    <location>
        <begin position="43"/>
        <end position="65"/>
    </location>
</feature>